<dbReference type="SUPFAM" id="SSF48350">
    <property type="entry name" value="GTPase activation domain, GAP"/>
    <property type="match status" value="1"/>
</dbReference>
<comment type="subcellular location">
    <subcellularLocation>
        <location evidence="2">Cytoplasm</location>
    </subcellularLocation>
    <subcellularLocation>
        <location evidence="1">Endomembrane system</location>
        <topology evidence="1">Peripheral membrane protein</topology>
    </subcellularLocation>
</comment>
<dbReference type="Proteomes" id="UP000052967">
    <property type="component" value="Unassembled WGS sequence"/>
</dbReference>
<name>A0A091QVP8_MERNU</name>
<proteinExistence type="predicted"/>
<dbReference type="EMBL" id="KK706586">
    <property type="protein sequence ID" value="KFQ30676.1"/>
    <property type="molecule type" value="Genomic_DNA"/>
</dbReference>
<evidence type="ECO:0000256" key="1">
    <source>
        <dbReference type="ARBA" id="ARBA00004184"/>
    </source>
</evidence>
<evidence type="ECO:0000256" key="2">
    <source>
        <dbReference type="ARBA" id="ARBA00004496"/>
    </source>
</evidence>
<dbReference type="GO" id="GO:0005737">
    <property type="term" value="C:cytoplasm"/>
    <property type="evidence" value="ECO:0007669"/>
    <property type="project" value="UniProtKB-SubCell"/>
</dbReference>
<dbReference type="GO" id="GO:0012505">
    <property type="term" value="C:endomembrane system"/>
    <property type="evidence" value="ECO:0007669"/>
    <property type="project" value="UniProtKB-SubCell"/>
</dbReference>
<keyword evidence="3" id="KW-0963">Cytoplasm</keyword>
<feature type="non-terminal residue" evidence="5">
    <location>
        <position position="83"/>
    </location>
</feature>
<sequence>FLTDKYADFIDANRKEDPVERLKTLKRLIHDLPEHHYETLKFLSAHLKTVAENSEKNKMEPRNLAIVFGPTLVRTSDDNMTHM</sequence>
<reference evidence="5 6" key="1">
    <citation type="submission" date="2014-04" db="EMBL/GenBank/DDBJ databases">
        <title>Genome evolution of avian class.</title>
        <authorList>
            <person name="Zhang G."/>
            <person name="Li C."/>
        </authorList>
    </citation>
    <scope>NUCLEOTIDE SEQUENCE [LARGE SCALE GENOMIC DNA]</scope>
    <source>
        <strain evidence="5">BGI_N331</strain>
    </source>
</reference>
<feature type="domain" description="Rho-GAP" evidence="4">
    <location>
        <begin position="1"/>
        <end position="83"/>
    </location>
</feature>
<evidence type="ECO:0000256" key="3">
    <source>
        <dbReference type="ARBA" id="ARBA00022490"/>
    </source>
</evidence>
<dbReference type="AlphaFoldDB" id="A0A091QVP8"/>
<feature type="non-terminal residue" evidence="5">
    <location>
        <position position="1"/>
    </location>
</feature>
<dbReference type="InterPro" id="IPR000198">
    <property type="entry name" value="RhoGAP_dom"/>
</dbReference>
<organism evidence="5 6">
    <name type="scientific">Merops nubicus</name>
    <name type="common">Northern carmine bee-eater</name>
    <dbReference type="NCBI Taxonomy" id="57421"/>
    <lineage>
        <taxon>Eukaryota</taxon>
        <taxon>Metazoa</taxon>
        <taxon>Chordata</taxon>
        <taxon>Craniata</taxon>
        <taxon>Vertebrata</taxon>
        <taxon>Euteleostomi</taxon>
        <taxon>Archelosauria</taxon>
        <taxon>Archosauria</taxon>
        <taxon>Dinosauria</taxon>
        <taxon>Saurischia</taxon>
        <taxon>Theropoda</taxon>
        <taxon>Coelurosauria</taxon>
        <taxon>Aves</taxon>
        <taxon>Neognathae</taxon>
        <taxon>Neoaves</taxon>
        <taxon>Telluraves</taxon>
        <taxon>Coraciimorphae</taxon>
        <taxon>Coraciiformes</taxon>
        <taxon>Meropidae</taxon>
        <taxon>Merops</taxon>
    </lineage>
</organism>
<dbReference type="InterPro" id="IPR008936">
    <property type="entry name" value="Rho_GTPase_activation_prot"/>
</dbReference>
<evidence type="ECO:0000313" key="5">
    <source>
        <dbReference type="EMBL" id="KFQ30676.1"/>
    </source>
</evidence>
<dbReference type="PROSITE" id="PS50238">
    <property type="entry name" value="RHOGAP"/>
    <property type="match status" value="1"/>
</dbReference>
<evidence type="ECO:0000259" key="4">
    <source>
        <dbReference type="PROSITE" id="PS50238"/>
    </source>
</evidence>
<accession>A0A091QVP8</accession>
<dbReference type="Pfam" id="PF00620">
    <property type="entry name" value="RhoGAP"/>
    <property type="match status" value="1"/>
</dbReference>
<dbReference type="Gene3D" id="1.10.555.10">
    <property type="entry name" value="Rho GTPase activation protein"/>
    <property type="match status" value="1"/>
</dbReference>
<keyword evidence="6" id="KW-1185">Reference proteome</keyword>
<evidence type="ECO:0000313" key="6">
    <source>
        <dbReference type="Proteomes" id="UP000052967"/>
    </source>
</evidence>
<dbReference type="PANTHER" id="PTHR23175:SF16">
    <property type="entry name" value="RHO GTPASE-ACTIVATING PROTEIN 21"/>
    <property type="match status" value="1"/>
</dbReference>
<dbReference type="GO" id="GO:0051645">
    <property type="term" value="P:Golgi localization"/>
    <property type="evidence" value="ECO:0007669"/>
    <property type="project" value="TreeGrafter"/>
</dbReference>
<dbReference type="PANTHER" id="PTHR23175">
    <property type="entry name" value="PDZ DOMAIN-CONTAINING PROTEIN"/>
    <property type="match status" value="1"/>
</dbReference>
<dbReference type="GO" id="GO:0007165">
    <property type="term" value="P:signal transduction"/>
    <property type="evidence" value="ECO:0007669"/>
    <property type="project" value="InterPro"/>
</dbReference>
<protein>
    <submittedName>
        <fullName evidence="5">Rho GTPase-activating protein 21</fullName>
    </submittedName>
</protein>
<gene>
    <name evidence="5" type="ORF">N331_02911</name>
</gene>